<reference evidence="2 3" key="1">
    <citation type="journal article" date="2014" name="Agronomy (Basel)">
        <title>A Draft Genome Sequence for Ensete ventricosum, the Drought-Tolerant Tree Against Hunger.</title>
        <authorList>
            <person name="Harrison J."/>
            <person name="Moore K.A."/>
            <person name="Paszkiewicz K."/>
            <person name="Jones T."/>
            <person name="Grant M."/>
            <person name="Ambacheew D."/>
            <person name="Muzemil S."/>
            <person name="Studholme D.J."/>
        </authorList>
    </citation>
    <scope>NUCLEOTIDE SEQUENCE [LARGE SCALE GENOMIC DNA]</scope>
</reference>
<dbReference type="GO" id="GO:0005737">
    <property type="term" value="C:cytoplasm"/>
    <property type="evidence" value="ECO:0007669"/>
    <property type="project" value="TreeGrafter"/>
</dbReference>
<dbReference type="SUPFAM" id="SSF52425">
    <property type="entry name" value="Cryptochrome/photolyase, N-terminal domain"/>
    <property type="match status" value="1"/>
</dbReference>
<evidence type="ECO:0000259" key="1">
    <source>
        <dbReference type="PROSITE" id="PS51645"/>
    </source>
</evidence>
<evidence type="ECO:0000313" key="2">
    <source>
        <dbReference type="EMBL" id="RRT58185.1"/>
    </source>
</evidence>
<feature type="domain" description="Photolyase/cryptochrome alpha/beta" evidence="1">
    <location>
        <begin position="5"/>
        <end position="109"/>
    </location>
</feature>
<dbReference type="GO" id="GO:0032922">
    <property type="term" value="P:circadian regulation of gene expression"/>
    <property type="evidence" value="ECO:0007669"/>
    <property type="project" value="TreeGrafter"/>
</dbReference>
<dbReference type="PANTHER" id="PTHR11455">
    <property type="entry name" value="CRYPTOCHROME"/>
    <property type="match status" value="1"/>
</dbReference>
<dbReference type="Proteomes" id="UP000287651">
    <property type="component" value="Unassembled WGS sequence"/>
</dbReference>
<gene>
    <name evidence="2" type="ORF">B296_00042467</name>
</gene>
<dbReference type="InterPro" id="IPR014729">
    <property type="entry name" value="Rossmann-like_a/b/a_fold"/>
</dbReference>
<dbReference type="AlphaFoldDB" id="A0A426Z2G8"/>
<dbReference type="GO" id="GO:0005634">
    <property type="term" value="C:nucleus"/>
    <property type="evidence" value="ECO:0007669"/>
    <property type="project" value="TreeGrafter"/>
</dbReference>
<name>A0A426Z2G8_ENSVE</name>
<evidence type="ECO:0000313" key="3">
    <source>
        <dbReference type="Proteomes" id="UP000287651"/>
    </source>
</evidence>
<proteinExistence type="predicted"/>
<dbReference type="GO" id="GO:0003677">
    <property type="term" value="F:DNA binding"/>
    <property type="evidence" value="ECO:0007669"/>
    <property type="project" value="TreeGrafter"/>
</dbReference>
<protein>
    <recommendedName>
        <fullName evidence="1">Photolyase/cryptochrome alpha/beta domain-containing protein</fullName>
    </recommendedName>
</protein>
<sequence>MGSQAKTVVWFRRDLRIEDNPALSAAAKDGCVLPVFIWCPSEEGQFYPGRVSRWWLNHSLAHLDRSLRSLGAPLTFIRSESTLAALLQCIGAIRATRLVYNHLYVRILL</sequence>
<organism evidence="2 3">
    <name type="scientific">Ensete ventricosum</name>
    <name type="common">Abyssinian banana</name>
    <name type="synonym">Musa ensete</name>
    <dbReference type="NCBI Taxonomy" id="4639"/>
    <lineage>
        <taxon>Eukaryota</taxon>
        <taxon>Viridiplantae</taxon>
        <taxon>Streptophyta</taxon>
        <taxon>Embryophyta</taxon>
        <taxon>Tracheophyta</taxon>
        <taxon>Spermatophyta</taxon>
        <taxon>Magnoliopsida</taxon>
        <taxon>Liliopsida</taxon>
        <taxon>Zingiberales</taxon>
        <taxon>Musaceae</taxon>
        <taxon>Ensete</taxon>
    </lineage>
</organism>
<dbReference type="Pfam" id="PF00875">
    <property type="entry name" value="DNA_photolyase"/>
    <property type="match status" value="1"/>
</dbReference>
<dbReference type="PANTHER" id="PTHR11455:SF18">
    <property type="entry name" value="SI:CH1073-390K14.1"/>
    <property type="match status" value="1"/>
</dbReference>
<dbReference type="GO" id="GO:0003904">
    <property type="term" value="F:deoxyribodipyrimidine photo-lyase activity"/>
    <property type="evidence" value="ECO:0007669"/>
    <property type="project" value="TreeGrafter"/>
</dbReference>
<dbReference type="InterPro" id="IPR002081">
    <property type="entry name" value="Cryptochrome/DNA_photolyase_1"/>
</dbReference>
<dbReference type="GO" id="GO:0043153">
    <property type="term" value="P:entrainment of circadian clock by photoperiod"/>
    <property type="evidence" value="ECO:0007669"/>
    <property type="project" value="TreeGrafter"/>
</dbReference>
<dbReference type="GO" id="GO:0071949">
    <property type="term" value="F:FAD binding"/>
    <property type="evidence" value="ECO:0007669"/>
    <property type="project" value="TreeGrafter"/>
</dbReference>
<comment type="caution">
    <text evidence="2">The sequence shown here is derived from an EMBL/GenBank/DDBJ whole genome shotgun (WGS) entry which is preliminary data.</text>
</comment>
<dbReference type="EMBL" id="AMZH03008808">
    <property type="protein sequence ID" value="RRT58185.1"/>
    <property type="molecule type" value="Genomic_DNA"/>
</dbReference>
<dbReference type="InterPro" id="IPR006050">
    <property type="entry name" value="DNA_photolyase_N"/>
</dbReference>
<dbReference type="InterPro" id="IPR036155">
    <property type="entry name" value="Crypto/Photolyase_N_sf"/>
</dbReference>
<accession>A0A426Z2G8</accession>
<dbReference type="PROSITE" id="PS51645">
    <property type="entry name" value="PHR_CRY_ALPHA_BETA"/>
    <property type="match status" value="1"/>
</dbReference>
<dbReference type="Gene3D" id="3.40.50.620">
    <property type="entry name" value="HUPs"/>
    <property type="match status" value="1"/>
</dbReference>